<dbReference type="InterPro" id="IPR050214">
    <property type="entry name" value="Cys_Synth/Cystath_Beta-Synth"/>
</dbReference>
<dbReference type="Gene3D" id="3.40.50.1100">
    <property type="match status" value="1"/>
</dbReference>
<reference evidence="1 2" key="1">
    <citation type="submission" date="2023-10" db="EMBL/GenBank/DDBJ databases">
        <title>Chromosome-scale genome assembly provides insights into flower coloration mechanisms of Canna indica.</title>
        <authorList>
            <person name="Li C."/>
        </authorList>
    </citation>
    <scope>NUCLEOTIDE SEQUENCE [LARGE SCALE GENOMIC DNA]</scope>
    <source>
        <tissue evidence="1">Flower</tissue>
    </source>
</reference>
<dbReference type="EMBL" id="CP136891">
    <property type="protein sequence ID" value="WOK96992.1"/>
    <property type="molecule type" value="Genomic_DNA"/>
</dbReference>
<name>A0AAQ3JXK6_9LILI</name>
<dbReference type="PANTHER" id="PTHR10314">
    <property type="entry name" value="CYSTATHIONINE BETA-SYNTHASE"/>
    <property type="match status" value="1"/>
</dbReference>
<dbReference type="AlphaFoldDB" id="A0AAQ3JXK6"/>
<gene>
    <name evidence="1" type="ORF">Cni_G05700</name>
</gene>
<dbReference type="SUPFAM" id="SSF53686">
    <property type="entry name" value="Tryptophan synthase beta subunit-like PLP-dependent enzymes"/>
    <property type="match status" value="1"/>
</dbReference>
<dbReference type="InterPro" id="IPR036052">
    <property type="entry name" value="TrpB-like_PALP_sf"/>
</dbReference>
<sequence>MTHARRLAIEEGLLVGISSGANLAAWLQFAKREENEDNMIVTIFPSGGERYMSTQLFDKVRGECFNMTF</sequence>
<organism evidence="1 2">
    <name type="scientific">Canna indica</name>
    <name type="common">Indian-shot</name>
    <dbReference type="NCBI Taxonomy" id="4628"/>
    <lineage>
        <taxon>Eukaryota</taxon>
        <taxon>Viridiplantae</taxon>
        <taxon>Streptophyta</taxon>
        <taxon>Embryophyta</taxon>
        <taxon>Tracheophyta</taxon>
        <taxon>Spermatophyta</taxon>
        <taxon>Magnoliopsida</taxon>
        <taxon>Liliopsida</taxon>
        <taxon>Zingiberales</taxon>
        <taxon>Cannaceae</taxon>
        <taxon>Canna</taxon>
    </lineage>
</organism>
<evidence type="ECO:0000313" key="2">
    <source>
        <dbReference type="Proteomes" id="UP001327560"/>
    </source>
</evidence>
<protein>
    <submittedName>
        <fullName evidence="1">Cysteine synthase</fullName>
    </submittedName>
</protein>
<evidence type="ECO:0000313" key="1">
    <source>
        <dbReference type="EMBL" id="WOK96992.1"/>
    </source>
</evidence>
<accession>A0AAQ3JXK6</accession>
<dbReference type="Proteomes" id="UP001327560">
    <property type="component" value="Chromosome 2"/>
</dbReference>
<keyword evidence="2" id="KW-1185">Reference proteome</keyword>
<proteinExistence type="predicted"/>